<feature type="active site" description="Charge relay system" evidence="1">
    <location>
        <position position="401"/>
    </location>
</feature>
<organism evidence="4 5">
    <name type="scientific">Opitutus terrae (strain DSM 11246 / JCM 15787 / PB90-1)</name>
    <dbReference type="NCBI Taxonomy" id="452637"/>
    <lineage>
        <taxon>Bacteria</taxon>
        <taxon>Pseudomonadati</taxon>
        <taxon>Verrucomicrobiota</taxon>
        <taxon>Opitutia</taxon>
        <taxon>Opitutales</taxon>
        <taxon>Opitutaceae</taxon>
        <taxon>Opitutus</taxon>
    </lineage>
</organism>
<dbReference type="GO" id="GO:0052689">
    <property type="term" value="F:carboxylic ester hydrolase activity"/>
    <property type="evidence" value="ECO:0007669"/>
    <property type="project" value="TreeGrafter"/>
</dbReference>
<sequence length="430" mass="46676">MKRFLGSARLLCATSLALLVLLTASHAAPAVLQPLKASGIYDLGEKAGWTVTMPADATLPTGGYNYTIKKNDTTTLASGPLDPSGGPVEIAVTLNEPAMLFAEVTSAAGEADRAIAGAAVAPTQLQPVVARPADFDAFWTWMIQVLHRIPVEPALKNGESGRDGVEYATIRMNNIDGSHVYGQLAKPAREGKFPALLMLQWAGGPYPLQKPWVVDHAAEGWLALNIEPHDVPGDMPKEFYDALPAMIKSYNTIYNDSRDRNYFLRMYLGAYRAVDYLAGRPDWDGRTLLVTGTSMGGQQSLAVAGLHPQITHVIVHVPAGADANAALHGRSEGYPNWDRTNPKVMETARYFDTVNFAPHIKARSLVSLGFLDRVCPPAGIWTAFNLIAGPKEVVPLVEAAHNHQSTPEQQRAYYDRSKAWMDALVKGQEP</sequence>
<feature type="active site" description="Charge relay system" evidence="1">
    <location>
        <position position="372"/>
    </location>
</feature>
<dbReference type="InterPro" id="IPR029058">
    <property type="entry name" value="AB_hydrolase_fold"/>
</dbReference>
<feature type="signal peptide" evidence="2">
    <location>
        <begin position="1"/>
        <end position="27"/>
    </location>
</feature>
<dbReference type="Pfam" id="PF05448">
    <property type="entry name" value="AXE1"/>
    <property type="match status" value="1"/>
</dbReference>
<feature type="active site" description="Nucleophile" evidence="1">
    <location>
        <position position="294"/>
    </location>
</feature>
<dbReference type="InterPro" id="IPR008391">
    <property type="entry name" value="AXE1_dom"/>
</dbReference>
<protein>
    <submittedName>
        <fullName evidence="4">Acetyl xylan esterase</fullName>
    </submittedName>
</protein>
<reference evidence="4 5" key="1">
    <citation type="journal article" date="2011" name="J. Bacteriol.">
        <title>Genome sequence of the verrucomicrobium Opitutus terrae PB90-1, an abundant inhabitant of rice paddy soil ecosystems.</title>
        <authorList>
            <person name="van Passel M.W."/>
            <person name="Kant R."/>
            <person name="Palva A."/>
            <person name="Copeland A."/>
            <person name="Lucas S."/>
            <person name="Lapidus A."/>
            <person name="Glavina del Rio T."/>
            <person name="Pitluck S."/>
            <person name="Goltsman E."/>
            <person name="Clum A."/>
            <person name="Sun H."/>
            <person name="Schmutz J."/>
            <person name="Larimer F.W."/>
            <person name="Land M.L."/>
            <person name="Hauser L."/>
            <person name="Kyrpides N."/>
            <person name="Mikhailova N."/>
            <person name="Richardson P.P."/>
            <person name="Janssen P.H."/>
            <person name="de Vos W.M."/>
            <person name="Smidt H."/>
        </authorList>
    </citation>
    <scope>NUCLEOTIDE SEQUENCE [LARGE SCALE GENOMIC DNA]</scope>
    <source>
        <strain evidence="5">DSM 11246 / JCM 15787 / PB90-1</strain>
    </source>
</reference>
<dbReference type="PANTHER" id="PTHR40111:SF1">
    <property type="entry name" value="CEPHALOSPORIN-C DEACETYLASE"/>
    <property type="match status" value="1"/>
</dbReference>
<dbReference type="GO" id="GO:0005976">
    <property type="term" value="P:polysaccharide metabolic process"/>
    <property type="evidence" value="ECO:0007669"/>
    <property type="project" value="TreeGrafter"/>
</dbReference>
<dbReference type="SUPFAM" id="SSF53474">
    <property type="entry name" value="alpha/beta-Hydrolases"/>
    <property type="match status" value="1"/>
</dbReference>
<dbReference type="STRING" id="452637.Oter_0486"/>
<proteinExistence type="predicted"/>
<dbReference type="EMBL" id="CP001032">
    <property type="protein sequence ID" value="ACB73776.1"/>
    <property type="molecule type" value="Genomic_DNA"/>
</dbReference>
<name>B1ZRT3_OPITP</name>
<accession>B1ZRT3</accession>
<dbReference type="ESTHER" id="opitp-b1zrt3">
    <property type="family name" value="Acetyl-esterase_deacetylase"/>
</dbReference>
<evidence type="ECO:0000259" key="3">
    <source>
        <dbReference type="Pfam" id="PF05448"/>
    </source>
</evidence>
<dbReference type="AlphaFoldDB" id="B1ZRT3"/>
<keyword evidence="5" id="KW-1185">Reference proteome</keyword>
<dbReference type="Gene3D" id="3.40.50.1820">
    <property type="entry name" value="alpha/beta hydrolase"/>
    <property type="match status" value="1"/>
</dbReference>
<dbReference type="RefSeq" id="WP_012373314.1">
    <property type="nucleotide sequence ID" value="NC_010571.1"/>
</dbReference>
<evidence type="ECO:0000313" key="4">
    <source>
        <dbReference type="EMBL" id="ACB73776.1"/>
    </source>
</evidence>
<dbReference type="eggNOG" id="COG3458">
    <property type="taxonomic scope" value="Bacteria"/>
</dbReference>
<dbReference type="OrthoDB" id="9770528at2"/>
<dbReference type="InterPro" id="IPR039069">
    <property type="entry name" value="CE7"/>
</dbReference>
<dbReference type="PANTHER" id="PTHR40111">
    <property type="entry name" value="CEPHALOSPORIN-C DEACETYLASE"/>
    <property type="match status" value="1"/>
</dbReference>
<evidence type="ECO:0000313" key="5">
    <source>
        <dbReference type="Proteomes" id="UP000007013"/>
    </source>
</evidence>
<evidence type="ECO:0000256" key="2">
    <source>
        <dbReference type="SAM" id="SignalP"/>
    </source>
</evidence>
<dbReference type="HOGENOM" id="CLU_050843_0_0_0"/>
<feature type="domain" description="Acetyl xylan esterase" evidence="3">
    <location>
        <begin position="128"/>
        <end position="406"/>
    </location>
</feature>
<dbReference type="KEGG" id="ote:Oter_0486"/>
<keyword evidence="2" id="KW-0732">Signal</keyword>
<dbReference type="Proteomes" id="UP000007013">
    <property type="component" value="Chromosome"/>
</dbReference>
<gene>
    <name evidence="4" type="ordered locus">Oter_0486</name>
</gene>
<evidence type="ECO:0000256" key="1">
    <source>
        <dbReference type="PIRSR" id="PIRSR639069-1"/>
    </source>
</evidence>
<feature type="chain" id="PRO_5002774877" evidence="2">
    <location>
        <begin position="28"/>
        <end position="430"/>
    </location>
</feature>